<evidence type="ECO:0000313" key="2">
    <source>
        <dbReference type="EMBL" id="MDE46564.1"/>
    </source>
</evidence>
<sequence length="124" mass="13862">MVLPGEQFKNNTPAGLVEDTTTYTLLGYGCIRHDNTGGAMIGPLYAKSGSVCEVILRELIERFNLSPGGKYSVMSLTSNERADKLLRQIGLQEMDQCSRMFTKFIPEASLDQIYYVHSPNFTLF</sequence>
<dbReference type="EMBL" id="GGYP01001793">
    <property type="protein sequence ID" value="MDE46564.1"/>
    <property type="molecule type" value="Transcribed_RNA"/>
</dbReference>
<dbReference type="PANTHER" id="PTHR47237">
    <property type="entry name" value="SLL0310 PROTEIN"/>
    <property type="match status" value="1"/>
</dbReference>
<name>A0A6G1S7S9_9ACAR</name>
<reference evidence="2" key="1">
    <citation type="submission" date="2018-10" db="EMBL/GenBank/DDBJ databases">
        <title>Transcriptome assembly of Aceria tosichella (Wheat curl mite) Type 2.</title>
        <authorList>
            <person name="Scully E.D."/>
            <person name="Geib S.M."/>
            <person name="Palmer N.A."/>
            <person name="Gupta A.K."/>
            <person name="Sarath G."/>
            <person name="Tatineni S."/>
        </authorList>
    </citation>
    <scope>NUCLEOTIDE SEQUENCE</scope>
    <source>
        <strain evidence="2">LincolnNE</strain>
    </source>
</reference>
<evidence type="ECO:0000259" key="1">
    <source>
        <dbReference type="Pfam" id="PF18014"/>
    </source>
</evidence>
<gene>
    <name evidence="2" type="ORF">g.7805</name>
</gene>
<feature type="domain" description="YitH/HolE acetyltransferase (GNAT)" evidence="1">
    <location>
        <begin position="22"/>
        <end position="109"/>
    </location>
</feature>
<dbReference type="AlphaFoldDB" id="A0A6G1S7S9"/>
<proteinExistence type="predicted"/>
<accession>A0A6G1S7S9</accession>
<organism evidence="2">
    <name type="scientific">Aceria tosichella</name>
    <name type="common">wheat curl mite</name>
    <dbReference type="NCBI Taxonomy" id="561515"/>
    <lineage>
        <taxon>Eukaryota</taxon>
        <taxon>Metazoa</taxon>
        <taxon>Ecdysozoa</taxon>
        <taxon>Arthropoda</taxon>
        <taxon>Chelicerata</taxon>
        <taxon>Arachnida</taxon>
        <taxon>Acari</taxon>
        <taxon>Acariformes</taxon>
        <taxon>Trombidiformes</taxon>
        <taxon>Prostigmata</taxon>
        <taxon>Eupodina</taxon>
        <taxon>Eriophyoidea</taxon>
        <taxon>Eriophyidae</taxon>
        <taxon>Eriophyinae</taxon>
        <taxon>Aceriini</taxon>
        <taxon>Aceria</taxon>
    </lineage>
</organism>
<dbReference type="InterPro" id="IPR041496">
    <property type="entry name" value="YitH/HolE_GNAT"/>
</dbReference>
<dbReference type="InterPro" id="IPR052729">
    <property type="entry name" value="Acyl/Acetyltrans_Enzymes"/>
</dbReference>
<protein>
    <recommendedName>
        <fullName evidence="1">YitH/HolE acetyltransferase (GNAT) domain-containing protein</fullName>
    </recommendedName>
</protein>
<dbReference type="Gene3D" id="3.40.630.90">
    <property type="match status" value="1"/>
</dbReference>
<dbReference type="Pfam" id="PF18014">
    <property type="entry name" value="Acetyltransf_18"/>
    <property type="match status" value="1"/>
</dbReference>
<dbReference type="PANTHER" id="PTHR47237:SF1">
    <property type="entry name" value="SLL0310 PROTEIN"/>
    <property type="match status" value="1"/>
</dbReference>